<name>A0ABQ3G888_9BURK</name>
<accession>A0ABQ3G888</accession>
<keyword evidence="5" id="KW-1185">Reference proteome</keyword>
<dbReference type="PANTHER" id="PTHR11895:SF7">
    <property type="entry name" value="GLUTAMYL-TRNA(GLN) AMIDOTRANSFERASE SUBUNIT A, MITOCHONDRIAL"/>
    <property type="match status" value="1"/>
</dbReference>
<gene>
    <name evidence="4" type="ORF">GCM10007320_50550</name>
</gene>
<protein>
    <submittedName>
        <fullName evidence="4">6-aminohexanoate-cyclic-dimer hydrolase</fullName>
    </submittedName>
</protein>
<evidence type="ECO:0000313" key="4">
    <source>
        <dbReference type="EMBL" id="GHC96529.1"/>
    </source>
</evidence>
<dbReference type="SUPFAM" id="SSF75304">
    <property type="entry name" value="Amidase signature (AS) enzymes"/>
    <property type="match status" value="1"/>
</dbReference>
<feature type="domain" description="Amidase" evidence="3">
    <location>
        <begin position="28"/>
        <end position="478"/>
    </location>
</feature>
<dbReference type="GO" id="GO:0016787">
    <property type="term" value="F:hydrolase activity"/>
    <property type="evidence" value="ECO:0007669"/>
    <property type="project" value="UniProtKB-KW"/>
</dbReference>
<feature type="compositionally biased region" description="Polar residues" evidence="2">
    <location>
        <begin position="136"/>
        <end position="147"/>
    </location>
</feature>
<comment type="similarity">
    <text evidence="1">Belongs to the amidase family.</text>
</comment>
<dbReference type="Gene3D" id="3.90.1300.10">
    <property type="entry name" value="Amidase signature (AS) domain"/>
    <property type="match status" value="1"/>
</dbReference>
<evidence type="ECO:0000313" key="5">
    <source>
        <dbReference type="Proteomes" id="UP000626210"/>
    </source>
</evidence>
<evidence type="ECO:0000259" key="3">
    <source>
        <dbReference type="Pfam" id="PF01425"/>
    </source>
</evidence>
<organism evidence="4 5">
    <name type="scientific">Pseudorhodoferax aquiterrae</name>
    <dbReference type="NCBI Taxonomy" id="747304"/>
    <lineage>
        <taxon>Bacteria</taxon>
        <taxon>Pseudomonadati</taxon>
        <taxon>Pseudomonadota</taxon>
        <taxon>Betaproteobacteria</taxon>
        <taxon>Burkholderiales</taxon>
        <taxon>Comamonadaceae</taxon>
    </lineage>
</organism>
<proteinExistence type="inferred from homology"/>
<dbReference type="PROSITE" id="PS00571">
    <property type="entry name" value="AMIDASES"/>
    <property type="match status" value="1"/>
</dbReference>
<dbReference type="RefSeq" id="WP_189689644.1">
    <property type="nucleotide sequence ID" value="NZ_BMYK01000022.1"/>
</dbReference>
<dbReference type="InterPro" id="IPR036928">
    <property type="entry name" value="AS_sf"/>
</dbReference>
<dbReference type="InterPro" id="IPR000120">
    <property type="entry name" value="Amidase"/>
</dbReference>
<feature type="region of interest" description="Disordered" evidence="2">
    <location>
        <begin position="136"/>
        <end position="167"/>
    </location>
</feature>
<evidence type="ECO:0000256" key="1">
    <source>
        <dbReference type="ARBA" id="ARBA00009199"/>
    </source>
</evidence>
<evidence type="ECO:0000256" key="2">
    <source>
        <dbReference type="SAM" id="MobiDB-lite"/>
    </source>
</evidence>
<dbReference type="InterPro" id="IPR023631">
    <property type="entry name" value="Amidase_dom"/>
</dbReference>
<dbReference type="PANTHER" id="PTHR11895">
    <property type="entry name" value="TRANSAMIDASE"/>
    <property type="match status" value="1"/>
</dbReference>
<dbReference type="Proteomes" id="UP000626210">
    <property type="component" value="Unassembled WGS sequence"/>
</dbReference>
<dbReference type="EMBL" id="BMYK01000022">
    <property type="protein sequence ID" value="GHC96529.1"/>
    <property type="molecule type" value="Genomic_DNA"/>
</dbReference>
<comment type="caution">
    <text evidence="4">The sequence shown here is derived from an EMBL/GenBank/DDBJ whole genome shotgun (WGS) entry which is preliminary data.</text>
</comment>
<dbReference type="InterPro" id="IPR020556">
    <property type="entry name" value="Amidase_CS"/>
</dbReference>
<keyword evidence="4" id="KW-0378">Hydrolase</keyword>
<reference evidence="5" key="1">
    <citation type="journal article" date="2019" name="Int. J. Syst. Evol. Microbiol.">
        <title>The Global Catalogue of Microorganisms (GCM) 10K type strain sequencing project: providing services to taxonomists for standard genome sequencing and annotation.</title>
        <authorList>
            <consortium name="The Broad Institute Genomics Platform"/>
            <consortium name="The Broad Institute Genome Sequencing Center for Infectious Disease"/>
            <person name="Wu L."/>
            <person name="Ma J."/>
        </authorList>
    </citation>
    <scope>NUCLEOTIDE SEQUENCE [LARGE SCALE GENOMIC DNA]</scope>
    <source>
        <strain evidence="5">KCTC 23314</strain>
    </source>
</reference>
<dbReference type="Pfam" id="PF01425">
    <property type="entry name" value="Amidase"/>
    <property type="match status" value="1"/>
</dbReference>
<sequence>MTDFAQQGLDATALAAGLVQGEYSCTALMQDVLARIAARNPDINAVCLVDADHAAEQAEANDRLLRGLDTAARAALLRERPFFGVPSLLKDLGTADPRLPSTMGSAYFGQVRFEREGDLTARYRKAGFSLIGRSTSSELGLSPTSEGPSYGAPTRNPWNRRHSAGGSSGGAAAAVAAGMVPIAHGGDGGGSIRIPAACCGLVGLKTSRGMTPFGPARGESWGGMVSEHMLTVSLRDCAGVLDVAAGASPGAPYAAPAFARRFADVVRDVQAGAALAPLRIGIVAQDGPALDAAVRDAYARFGRQLAALGHDCVAVPFPFAPREVMQHVVPVIAQNAWAAIEAHGRATGTTALDGLQKTVQSMVRYAQRMTASDYVRHVNGLHALGRRFADYLAATGIDLLALPVLAREPAPIGRFGLDWDDYEDYRFGEDSLLQYSPFCPLANATGCPALALPAGLSPNGLPLGMQLVAPLGQDDRLLAVGAQYEAAHPWQRYAPGA</sequence>